<dbReference type="EMBL" id="KQ085892">
    <property type="protein sequence ID" value="KLO18702.1"/>
    <property type="molecule type" value="Genomic_DNA"/>
</dbReference>
<feature type="region of interest" description="Disordered" evidence="1">
    <location>
        <begin position="1"/>
        <end position="146"/>
    </location>
</feature>
<feature type="compositionally biased region" description="Polar residues" evidence="1">
    <location>
        <begin position="63"/>
        <end position="97"/>
    </location>
</feature>
<feature type="compositionally biased region" description="Polar residues" evidence="1">
    <location>
        <begin position="46"/>
        <end position="55"/>
    </location>
</feature>
<feature type="compositionally biased region" description="Basic and acidic residues" evidence="1">
    <location>
        <begin position="136"/>
        <end position="146"/>
    </location>
</feature>
<dbReference type="Proteomes" id="UP000053477">
    <property type="component" value="Unassembled WGS sequence"/>
</dbReference>
<name>A0A0H2S3R8_9AGAM</name>
<keyword evidence="3" id="KW-1185">Reference proteome</keyword>
<evidence type="ECO:0000313" key="3">
    <source>
        <dbReference type="Proteomes" id="UP000053477"/>
    </source>
</evidence>
<protein>
    <submittedName>
        <fullName evidence="2">Uncharacterized protein</fullName>
    </submittedName>
</protein>
<dbReference type="OrthoDB" id="1875751at2759"/>
<accession>A0A0H2S3R8</accession>
<reference evidence="2 3" key="1">
    <citation type="submission" date="2015-04" db="EMBL/GenBank/DDBJ databases">
        <title>Complete genome sequence of Schizopora paradoxa KUC8140, a cosmopolitan wood degrader in East Asia.</title>
        <authorList>
            <consortium name="DOE Joint Genome Institute"/>
            <person name="Min B."/>
            <person name="Park H."/>
            <person name="Jang Y."/>
            <person name="Kim J.-J."/>
            <person name="Kim K.H."/>
            <person name="Pangilinan J."/>
            <person name="Lipzen A."/>
            <person name="Riley R."/>
            <person name="Grigoriev I.V."/>
            <person name="Spatafora J.W."/>
            <person name="Choi I.-G."/>
        </authorList>
    </citation>
    <scope>NUCLEOTIDE SEQUENCE [LARGE SCALE GENOMIC DNA]</scope>
    <source>
        <strain evidence="2 3">KUC8140</strain>
    </source>
</reference>
<dbReference type="InParanoid" id="A0A0H2S3R8"/>
<dbReference type="AlphaFoldDB" id="A0A0H2S3R8"/>
<proteinExistence type="predicted"/>
<feature type="compositionally biased region" description="Polar residues" evidence="1">
    <location>
        <begin position="109"/>
        <end position="133"/>
    </location>
</feature>
<gene>
    <name evidence="2" type="ORF">SCHPADRAFT_107987</name>
</gene>
<organism evidence="2 3">
    <name type="scientific">Schizopora paradoxa</name>
    <dbReference type="NCBI Taxonomy" id="27342"/>
    <lineage>
        <taxon>Eukaryota</taxon>
        <taxon>Fungi</taxon>
        <taxon>Dikarya</taxon>
        <taxon>Basidiomycota</taxon>
        <taxon>Agaricomycotina</taxon>
        <taxon>Agaricomycetes</taxon>
        <taxon>Hymenochaetales</taxon>
        <taxon>Schizoporaceae</taxon>
        <taxon>Schizopora</taxon>
    </lineage>
</organism>
<sequence length="146" mass="15894">MAADTNQEHGLFGDLYGAEDGLSGDDPFQVDFKQLRDSTAPVVFSDEQQSKSVVRSSDEQKPVPTSSNPSKQSDAAISYSAQIAKQFSSYNQTPSQERQQRPAAIPTYGSESSTAAITSFESRTRNVTNNAQIKPSDMKDEGHFPP</sequence>
<evidence type="ECO:0000256" key="1">
    <source>
        <dbReference type="SAM" id="MobiDB-lite"/>
    </source>
</evidence>
<evidence type="ECO:0000313" key="2">
    <source>
        <dbReference type="EMBL" id="KLO18702.1"/>
    </source>
</evidence>